<dbReference type="Proteomes" id="UP001196413">
    <property type="component" value="Unassembled WGS sequence"/>
</dbReference>
<evidence type="ECO:0000313" key="3">
    <source>
        <dbReference type="Proteomes" id="UP001196413"/>
    </source>
</evidence>
<organism evidence="2 3">
    <name type="scientific">Parelaphostrongylus tenuis</name>
    <name type="common">Meningeal worm</name>
    <dbReference type="NCBI Taxonomy" id="148309"/>
    <lineage>
        <taxon>Eukaryota</taxon>
        <taxon>Metazoa</taxon>
        <taxon>Ecdysozoa</taxon>
        <taxon>Nematoda</taxon>
        <taxon>Chromadorea</taxon>
        <taxon>Rhabditida</taxon>
        <taxon>Rhabditina</taxon>
        <taxon>Rhabditomorpha</taxon>
        <taxon>Strongyloidea</taxon>
        <taxon>Metastrongylidae</taxon>
        <taxon>Parelaphostrongylus</taxon>
    </lineage>
</organism>
<dbReference type="InterPro" id="IPR014044">
    <property type="entry name" value="CAP_dom"/>
</dbReference>
<protein>
    <recommendedName>
        <fullName evidence="1">SCP domain-containing protein</fullName>
    </recommendedName>
</protein>
<keyword evidence="3" id="KW-1185">Reference proteome</keyword>
<accession>A0AAD5NDA0</accession>
<proteinExistence type="predicted"/>
<sequence length="86" mass="9511">MKCDLFAAFGCNGAALTDRVRDLILTRINTIRALLALGKYEPLASSSDMNKLEWDCNLESIAEKVVQNCPQQFSTNVTQGNAINFK</sequence>
<comment type="caution">
    <text evidence="2">The sequence shown here is derived from an EMBL/GenBank/DDBJ whole genome shotgun (WGS) entry which is preliminary data.</text>
</comment>
<dbReference type="AlphaFoldDB" id="A0AAD5NDA0"/>
<dbReference type="Pfam" id="PF00188">
    <property type="entry name" value="CAP"/>
    <property type="match status" value="1"/>
</dbReference>
<dbReference type="CDD" id="cd05380">
    <property type="entry name" value="CAP_euk"/>
    <property type="match status" value="1"/>
</dbReference>
<dbReference type="Gene3D" id="3.40.33.10">
    <property type="entry name" value="CAP"/>
    <property type="match status" value="1"/>
</dbReference>
<reference evidence="2" key="1">
    <citation type="submission" date="2021-06" db="EMBL/GenBank/DDBJ databases">
        <title>Parelaphostrongylus tenuis whole genome reference sequence.</title>
        <authorList>
            <person name="Garwood T.J."/>
            <person name="Larsen P.A."/>
            <person name="Fountain-Jones N.M."/>
            <person name="Garbe J.R."/>
            <person name="Macchietto M.G."/>
            <person name="Kania S.A."/>
            <person name="Gerhold R.W."/>
            <person name="Richards J.E."/>
            <person name="Wolf T.M."/>
        </authorList>
    </citation>
    <scope>NUCLEOTIDE SEQUENCE</scope>
    <source>
        <strain evidence="2">MNPRO001-30</strain>
        <tissue evidence="2">Meninges</tissue>
    </source>
</reference>
<dbReference type="InterPro" id="IPR035940">
    <property type="entry name" value="CAP_sf"/>
</dbReference>
<evidence type="ECO:0000259" key="1">
    <source>
        <dbReference type="Pfam" id="PF00188"/>
    </source>
</evidence>
<dbReference type="SUPFAM" id="SSF55797">
    <property type="entry name" value="PR-1-like"/>
    <property type="match status" value="1"/>
</dbReference>
<dbReference type="EMBL" id="JAHQIW010005153">
    <property type="protein sequence ID" value="KAJ1365039.1"/>
    <property type="molecule type" value="Genomic_DNA"/>
</dbReference>
<evidence type="ECO:0000313" key="2">
    <source>
        <dbReference type="EMBL" id="KAJ1365039.1"/>
    </source>
</evidence>
<gene>
    <name evidence="2" type="ORF">KIN20_025250</name>
</gene>
<name>A0AAD5NDA0_PARTN</name>
<feature type="domain" description="SCP" evidence="1">
    <location>
        <begin position="25"/>
        <end position="79"/>
    </location>
</feature>